<evidence type="ECO:0008006" key="12">
    <source>
        <dbReference type="Google" id="ProtNLM"/>
    </source>
</evidence>
<keyword evidence="11" id="KW-1185">Reference proteome</keyword>
<evidence type="ECO:0000256" key="6">
    <source>
        <dbReference type="ARBA" id="ARBA00022801"/>
    </source>
</evidence>
<evidence type="ECO:0000256" key="5">
    <source>
        <dbReference type="ARBA" id="ARBA00022723"/>
    </source>
</evidence>
<dbReference type="GO" id="GO:0016787">
    <property type="term" value="F:hydrolase activity"/>
    <property type="evidence" value="ECO:0007669"/>
    <property type="project" value="UniProtKB-KW"/>
</dbReference>
<reference evidence="10 11" key="1">
    <citation type="journal article" date="2022" name="G3 (Bethesda)">
        <title>Whole-genome sequence and methylome profiling of the almond [Prunus dulcis (Mill.) D.A. Webb] cultivar 'Nonpareil'.</title>
        <authorList>
            <person name="D'Amico-Willman K.M."/>
            <person name="Ouma W.Z."/>
            <person name="Meulia T."/>
            <person name="Sideli G.M."/>
            <person name="Gradziel T.M."/>
            <person name="Fresnedo-Ramirez J."/>
        </authorList>
    </citation>
    <scope>NUCLEOTIDE SEQUENCE [LARGE SCALE GENOMIC DNA]</scope>
    <source>
        <strain evidence="10">Clone GOH B32 T37-40</strain>
    </source>
</reference>
<evidence type="ECO:0000259" key="8">
    <source>
        <dbReference type="Pfam" id="PF13359"/>
    </source>
</evidence>
<evidence type="ECO:0000256" key="2">
    <source>
        <dbReference type="ARBA" id="ARBA00004123"/>
    </source>
</evidence>
<name>A0AAD4YVR7_PRUDU</name>
<keyword evidence="6" id="KW-0378">Hydrolase</keyword>
<dbReference type="PANTHER" id="PTHR22930:SF221">
    <property type="entry name" value="NUCLEASE HARBI1"/>
    <property type="match status" value="1"/>
</dbReference>
<comment type="cofactor">
    <cofactor evidence="1">
        <name>a divalent metal cation</name>
        <dbReference type="ChEBI" id="CHEBI:60240"/>
    </cofactor>
</comment>
<comment type="caution">
    <text evidence="10">The sequence shown here is derived from an EMBL/GenBank/DDBJ whole genome shotgun (WGS) entry which is preliminary data.</text>
</comment>
<comment type="subcellular location">
    <subcellularLocation>
        <location evidence="2">Nucleus</location>
    </subcellularLocation>
</comment>
<comment type="similarity">
    <text evidence="3">Belongs to the HARBI1 family.</text>
</comment>
<gene>
    <name evidence="10" type="ORF">L3X38_033290</name>
</gene>
<dbReference type="InterPro" id="IPR027806">
    <property type="entry name" value="HARBI1_dom"/>
</dbReference>
<evidence type="ECO:0000256" key="7">
    <source>
        <dbReference type="ARBA" id="ARBA00023242"/>
    </source>
</evidence>
<proteinExistence type="inferred from homology"/>
<keyword evidence="7" id="KW-0539">Nucleus</keyword>
<feature type="domain" description="DUF8040" evidence="9">
    <location>
        <begin position="38"/>
        <end position="132"/>
    </location>
</feature>
<feature type="domain" description="DDE Tnp4" evidence="8">
    <location>
        <begin position="167"/>
        <end position="260"/>
    </location>
</feature>
<dbReference type="AlphaFoldDB" id="A0AAD4YVR7"/>
<dbReference type="PANTHER" id="PTHR22930">
    <property type="match status" value="1"/>
</dbReference>
<evidence type="ECO:0000259" key="9">
    <source>
        <dbReference type="Pfam" id="PF26138"/>
    </source>
</evidence>
<dbReference type="GO" id="GO:0004518">
    <property type="term" value="F:nuclease activity"/>
    <property type="evidence" value="ECO:0007669"/>
    <property type="project" value="UniProtKB-KW"/>
</dbReference>
<evidence type="ECO:0000313" key="10">
    <source>
        <dbReference type="EMBL" id="KAI5324217.1"/>
    </source>
</evidence>
<dbReference type="GO" id="GO:0046872">
    <property type="term" value="F:metal ion binding"/>
    <property type="evidence" value="ECO:0007669"/>
    <property type="project" value="UniProtKB-KW"/>
</dbReference>
<accession>A0AAD4YVR7</accession>
<dbReference type="Pfam" id="PF26138">
    <property type="entry name" value="DUF8040"/>
    <property type="match status" value="1"/>
</dbReference>
<keyword evidence="4" id="KW-0540">Nuclease</keyword>
<evidence type="ECO:0000256" key="4">
    <source>
        <dbReference type="ARBA" id="ARBA00022722"/>
    </source>
</evidence>
<organism evidence="10 11">
    <name type="scientific">Prunus dulcis</name>
    <name type="common">Almond</name>
    <name type="synonym">Amygdalus dulcis</name>
    <dbReference type="NCBI Taxonomy" id="3755"/>
    <lineage>
        <taxon>Eukaryota</taxon>
        <taxon>Viridiplantae</taxon>
        <taxon>Streptophyta</taxon>
        <taxon>Embryophyta</taxon>
        <taxon>Tracheophyta</taxon>
        <taxon>Spermatophyta</taxon>
        <taxon>Magnoliopsida</taxon>
        <taxon>eudicotyledons</taxon>
        <taxon>Gunneridae</taxon>
        <taxon>Pentapetalae</taxon>
        <taxon>rosids</taxon>
        <taxon>fabids</taxon>
        <taxon>Rosales</taxon>
        <taxon>Rosaceae</taxon>
        <taxon>Amygdaloideae</taxon>
        <taxon>Amygdaleae</taxon>
        <taxon>Prunus</taxon>
    </lineage>
</organism>
<evidence type="ECO:0000313" key="11">
    <source>
        <dbReference type="Proteomes" id="UP001054821"/>
    </source>
</evidence>
<evidence type="ECO:0000256" key="3">
    <source>
        <dbReference type="ARBA" id="ARBA00006958"/>
    </source>
</evidence>
<evidence type="ECO:0000256" key="1">
    <source>
        <dbReference type="ARBA" id="ARBA00001968"/>
    </source>
</evidence>
<dbReference type="InterPro" id="IPR058353">
    <property type="entry name" value="DUF8040"/>
</dbReference>
<sequence length="367" mass="41740">MSIPEDEDEINQIICVIARLIELCYVKYIHKTPCMNDHHTGNIWLMGMLQGNESRCHNMFRMDKDVFIRLFDELQKNYGLKGSRRMSAAEMLGMFLNILGHGSANRQAHDCFQHSGETMSRYFSILLDVVCRLAVDVIKPLENAFNNTPKEILPDSRYMPHDCIGAIDGIHVQAIVSPSNQIPFIGRKGIPTQNVMAASNFDMQFIFACAGWEGTTHDTRIFLSALRDQSLNFPKPPNGKYYLVDKGYPQMRGYLGPSKGERYHLPDFRRGVQPMGHKERLSILRDMPSYPFAKQVKIVIATMALHNYIKRHAKRDCHFDESEDDLNGIQGEEIEIDVDAQQEDGPATQEMEALRNHIAASLMSSST</sequence>
<dbReference type="Pfam" id="PF13359">
    <property type="entry name" value="DDE_Tnp_4"/>
    <property type="match status" value="1"/>
</dbReference>
<dbReference type="GO" id="GO:0005634">
    <property type="term" value="C:nucleus"/>
    <property type="evidence" value="ECO:0007669"/>
    <property type="project" value="UniProtKB-SubCell"/>
</dbReference>
<dbReference type="Proteomes" id="UP001054821">
    <property type="component" value="Chromosome 6"/>
</dbReference>
<keyword evidence="5" id="KW-0479">Metal-binding</keyword>
<dbReference type="InterPro" id="IPR045249">
    <property type="entry name" value="HARBI1-like"/>
</dbReference>
<dbReference type="EMBL" id="JAJFAZ020000006">
    <property type="protein sequence ID" value="KAI5324217.1"/>
    <property type="molecule type" value="Genomic_DNA"/>
</dbReference>
<protein>
    <recommendedName>
        <fullName evidence="12">DDE Tnp4 domain-containing protein</fullName>
    </recommendedName>
</protein>